<dbReference type="STRING" id="1331007.AALB_2962"/>
<name>R9PNC5_AGAAL</name>
<dbReference type="AlphaFoldDB" id="R9PNC5"/>
<organism evidence="1 2">
    <name type="scientific">Agarivorans albus MKT 106</name>
    <dbReference type="NCBI Taxonomy" id="1331007"/>
    <lineage>
        <taxon>Bacteria</taxon>
        <taxon>Pseudomonadati</taxon>
        <taxon>Pseudomonadota</taxon>
        <taxon>Gammaproteobacteria</taxon>
        <taxon>Alteromonadales</taxon>
        <taxon>Alteromonadaceae</taxon>
        <taxon>Agarivorans</taxon>
    </lineage>
</organism>
<gene>
    <name evidence="1" type="ORF">AALB_2962</name>
</gene>
<protein>
    <submittedName>
        <fullName evidence="1">Uncharacterized protein</fullName>
    </submittedName>
</protein>
<accession>R9PNC5</accession>
<keyword evidence="2" id="KW-1185">Reference proteome</keyword>
<reference evidence="1" key="1">
    <citation type="journal article" date="2013" name="Genome Announc.">
        <title>Draft Genome Sequence of Agarivorans albus Strain MKT 106T, an Agarolytic Marine Bacterium.</title>
        <authorList>
            <person name="Yasuike M."/>
            <person name="Nakamura Y."/>
            <person name="Kai W."/>
            <person name="Fujiwara A."/>
            <person name="Fukui Y."/>
            <person name="Satomi M."/>
            <person name="Sano M."/>
        </authorList>
    </citation>
    <scope>NUCLEOTIDE SEQUENCE [LARGE SCALE GENOMIC DNA]</scope>
</reference>
<evidence type="ECO:0000313" key="1">
    <source>
        <dbReference type="EMBL" id="GAD02882.1"/>
    </source>
</evidence>
<dbReference type="Proteomes" id="UP000014461">
    <property type="component" value="Unassembled WGS sequence"/>
</dbReference>
<comment type="caution">
    <text evidence="1">The sequence shown here is derived from an EMBL/GenBank/DDBJ whole genome shotgun (WGS) entry which is preliminary data.</text>
</comment>
<proteinExistence type="predicted"/>
<sequence length="39" mass="4325">MKVAKFALFASPLFNIDLLECSTGTLRAISKGWQAMFAF</sequence>
<dbReference type="EMBL" id="BARX01000021">
    <property type="protein sequence ID" value="GAD02882.1"/>
    <property type="molecule type" value="Genomic_DNA"/>
</dbReference>
<evidence type="ECO:0000313" key="2">
    <source>
        <dbReference type="Proteomes" id="UP000014461"/>
    </source>
</evidence>